<comment type="caution">
    <text evidence="1">The sequence shown here is derived from an EMBL/GenBank/DDBJ whole genome shotgun (WGS) entry which is preliminary data.</text>
</comment>
<sequence>MHFPHHSHGREATPIMPSPVSASERTRGGGGKPSIDNILSGIIQLLGGDANQPRPPSMRFPPPPLLPPPQPHKLPSRINNRGPPNFNFPPPPPRPPQFPHHLPHPPHPPHHQHSRPNLPHLAPPQPGHFDTIPRPPPPNLHFPPVNHPNHPHHPQQHIHIVPLPHPPTVYPTPSEVSHLLGLNEQDRQPEMPPMENDRHSATPALSHVDLHNGHVDDVTMHRETVLDSVPESTTEQLPSSKSTIVLIHEGPGDIHECKHRPDAVGYQSFWTLRTDTTVPEWTVNTAEEPEIITEPTEPSVFDITVVHSIGTINHNVTPSKTKQPTFETIPPTRSDVGGSDESIDTFQIEEAKTTVAQTAPTEAYPSRVDERDREPEVIYGTPTIDKIVPSKTPLVILSPTSTQPSTKDSDAVMTLSGKGTLTPEMTHTRAPVRHQQHQSPTGRPIVIPVEIEDVRPVIGFPPELSHGFPRPPGSPPLGSTPRPKTQTTSGQKQTSKGPPRRRPPYRAKHNTTLVRIDTCIVGDDSTCDSQLNEWCKAELGVSSCHCRPGFTRTVPRGPCTPIVTVGLTLKLDRLGEQKLVFNRNYRNPESEDYQLLEYEAKQALHSLFTKSSFSRVFMDVTVNKFQSAGSKVMVNATVQLEENDITRVPSVKRVLQHEVVNMINRRNSNVGESRLFVDGMLNSGLAVDDVNECNDMNLNDCSANGVCENVFGTFRCACKAGYTDKYPDTKWKSGRTCSACAPDYCNLRGECRISNGHRECSRRWKREQHKAEVMSAHSAGSLGYLSKVSTLGPAYRVSVEDRMRWQHIADAMGNIYVQPEATAPPKTPPVFASPPRVRSPSPPEESHYSHIQRPRSRGAMYGPPPNHGSYEYEPPKRDAYTPVMPYYKTATLRTMYS</sequence>
<proteinExistence type="predicted"/>
<name>A0AC60P2N9_IXOPE</name>
<dbReference type="Proteomes" id="UP000805193">
    <property type="component" value="Unassembled WGS sequence"/>
</dbReference>
<reference evidence="1 2" key="1">
    <citation type="journal article" date="2020" name="Cell">
        <title>Large-Scale Comparative Analyses of Tick Genomes Elucidate Their Genetic Diversity and Vector Capacities.</title>
        <authorList>
            <consortium name="Tick Genome and Microbiome Consortium (TIGMIC)"/>
            <person name="Jia N."/>
            <person name="Wang J."/>
            <person name="Shi W."/>
            <person name="Du L."/>
            <person name="Sun Y."/>
            <person name="Zhan W."/>
            <person name="Jiang J.F."/>
            <person name="Wang Q."/>
            <person name="Zhang B."/>
            <person name="Ji P."/>
            <person name="Bell-Sakyi L."/>
            <person name="Cui X.M."/>
            <person name="Yuan T.T."/>
            <person name="Jiang B.G."/>
            <person name="Yang W.F."/>
            <person name="Lam T.T."/>
            <person name="Chang Q.C."/>
            <person name="Ding S.J."/>
            <person name="Wang X.J."/>
            <person name="Zhu J.G."/>
            <person name="Ruan X.D."/>
            <person name="Zhao L."/>
            <person name="Wei J.T."/>
            <person name="Ye R.Z."/>
            <person name="Que T.C."/>
            <person name="Du C.H."/>
            <person name="Zhou Y.H."/>
            <person name="Cheng J.X."/>
            <person name="Dai P.F."/>
            <person name="Guo W.B."/>
            <person name="Han X.H."/>
            <person name="Huang E.J."/>
            <person name="Li L.F."/>
            <person name="Wei W."/>
            <person name="Gao Y.C."/>
            <person name="Liu J.Z."/>
            <person name="Shao H.Z."/>
            <person name="Wang X."/>
            <person name="Wang C.C."/>
            <person name="Yang T.C."/>
            <person name="Huo Q.B."/>
            <person name="Li W."/>
            <person name="Chen H.Y."/>
            <person name="Chen S.E."/>
            <person name="Zhou L.G."/>
            <person name="Ni X.B."/>
            <person name="Tian J.H."/>
            <person name="Sheng Y."/>
            <person name="Liu T."/>
            <person name="Pan Y.S."/>
            <person name="Xia L.Y."/>
            <person name="Li J."/>
            <person name="Zhao F."/>
            <person name="Cao W.C."/>
        </authorList>
    </citation>
    <scope>NUCLEOTIDE SEQUENCE [LARGE SCALE GENOMIC DNA]</scope>
    <source>
        <strain evidence="1">Iper-2018</strain>
    </source>
</reference>
<keyword evidence="2" id="KW-1185">Reference proteome</keyword>
<evidence type="ECO:0000313" key="2">
    <source>
        <dbReference type="Proteomes" id="UP000805193"/>
    </source>
</evidence>
<organism evidence="1 2">
    <name type="scientific">Ixodes persulcatus</name>
    <name type="common">Taiga tick</name>
    <dbReference type="NCBI Taxonomy" id="34615"/>
    <lineage>
        <taxon>Eukaryota</taxon>
        <taxon>Metazoa</taxon>
        <taxon>Ecdysozoa</taxon>
        <taxon>Arthropoda</taxon>
        <taxon>Chelicerata</taxon>
        <taxon>Arachnida</taxon>
        <taxon>Acari</taxon>
        <taxon>Parasitiformes</taxon>
        <taxon>Ixodida</taxon>
        <taxon>Ixodoidea</taxon>
        <taxon>Ixodidae</taxon>
        <taxon>Ixodinae</taxon>
        <taxon>Ixodes</taxon>
    </lineage>
</organism>
<protein>
    <submittedName>
        <fullName evidence="1">Uncharacterized protein</fullName>
    </submittedName>
</protein>
<gene>
    <name evidence="1" type="ORF">HPB47_009278</name>
</gene>
<evidence type="ECO:0000313" key="1">
    <source>
        <dbReference type="EMBL" id="KAG0413586.1"/>
    </source>
</evidence>
<accession>A0AC60P2N9</accession>
<dbReference type="EMBL" id="JABSTQ010011247">
    <property type="protein sequence ID" value="KAG0413586.1"/>
    <property type="molecule type" value="Genomic_DNA"/>
</dbReference>